<dbReference type="InterPro" id="IPR032088">
    <property type="entry name" value="SAT"/>
</dbReference>
<keyword evidence="9" id="KW-1185">Reference proteome</keyword>
<dbReference type="Gene3D" id="3.40.366.10">
    <property type="entry name" value="Malonyl-Coenzyme A Acyl Carrier Protein, domain 2"/>
    <property type="match status" value="2"/>
</dbReference>
<keyword evidence="3" id="KW-0808">Transferase</keyword>
<name>A0A5M9JJW0_MONFR</name>
<dbReference type="SUPFAM" id="SSF47336">
    <property type="entry name" value="ACP-like"/>
    <property type="match status" value="2"/>
</dbReference>
<dbReference type="InterPro" id="IPR049900">
    <property type="entry name" value="PKS_mFAS_DH"/>
</dbReference>
<dbReference type="SUPFAM" id="SSF53901">
    <property type="entry name" value="Thiolase-like"/>
    <property type="match status" value="1"/>
</dbReference>
<dbReference type="EMBL" id="VICG01000008">
    <property type="protein sequence ID" value="KAA8569561.1"/>
    <property type="molecule type" value="Genomic_DNA"/>
</dbReference>
<feature type="domain" description="PKS/mFAS DH" evidence="7">
    <location>
        <begin position="1271"/>
        <end position="1578"/>
    </location>
</feature>
<dbReference type="PANTHER" id="PTHR43775">
    <property type="entry name" value="FATTY ACID SYNTHASE"/>
    <property type="match status" value="1"/>
</dbReference>
<dbReference type="Pfam" id="PF16073">
    <property type="entry name" value="SAT"/>
    <property type="match status" value="1"/>
</dbReference>
<dbReference type="InterPro" id="IPR016035">
    <property type="entry name" value="Acyl_Trfase/lysoPLipase"/>
</dbReference>
<dbReference type="InterPro" id="IPR049552">
    <property type="entry name" value="PKS_DH_N"/>
</dbReference>
<dbReference type="PROSITE" id="PS52019">
    <property type="entry name" value="PKS_MFAS_DH"/>
    <property type="match status" value="1"/>
</dbReference>
<organism evidence="8 9">
    <name type="scientific">Monilinia fructicola</name>
    <name type="common">Brown rot fungus</name>
    <name type="synonym">Ciboria fructicola</name>
    <dbReference type="NCBI Taxonomy" id="38448"/>
    <lineage>
        <taxon>Eukaryota</taxon>
        <taxon>Fungi</taxon>
        <taxon>Dikarya</taxon>
        <taxon>Ascomycota</taxon>
        <taxon>Pezizomycotina</taxon>
        <taxon>Leotiomycetes</taxon>
        <taxon>Helotiales</taxon>
        <taxon>Sclerotiniaceae</taxon>
        <taxon>Monilinia</taxon>
    </lineage>
</organism>
<dbReference type="Pfam" id="PF00109">
    <property type="entry name" value="ketoacyl-synt"/>
    <property type="match status" value="1"/>
</dbReference>
<dbReference type="Gene3D" id="3.30.70.3290">
    <property type="match status" value="1"/>
</dbReference>
<dbReference type="GO" id="GO:0004315">
    <property type="term" value="F:3-oxoacyl-[acyl-carrier-protein] synthase activity"/>
    <property type="evidence" value="ECO:0007669"/>
    <property type="project" value="InterPro"/>
</dbReference>
<dbReference type="InterPro" id="IPR006162">
    <property type="entry name" value="Ppantetheine_attach_site"/>
</dbReference>
<dbReference type="GO" id="GO:0004312">
    <property type="term" value="F:fatty acid synthase activity"/>
    <property type="evidence" value="ECO:0007669"/>
    <property type="project" value="TreeGrafter"/>
</dbReference>
<dbReference type="InterPro" id="IPR014030">
    <property type="entry name" value="Ketoacyl_synth_N"/>
</dbReference>
<evidence type="ECO:0000259" key="5">
    <source>
        <dbReference type="PROSITE" id="PS50075"/>
    </source>
</evidence>
<dbReference type="PANTHER" id="PTHR43775:SF37">
    <property type="entry name" value="SI:DKEY-61P9.11"/>
    <property type="match status" value="1"/>
</dbReference>
<sequence length="2088" mass="230988">MAAKHLCKRILLFGDQTVDLYHSIFDLHLRERDSVDLRQFLTLCNQILKRETSSTSYWKERQLPPFETVLELAERLSTGNKLEVTITTVLLCVTQLGNLILLARKDQTIFTGPPEVQIIGVCTGALIGAVLEVANSVNDLLGLTPAIILIALRIGVAASLRSSAIESSQESWAILVSAVSKHNVDAAITSFQSRRYRSDKQVFMSASTENSFTITGPPSVLTEFIESGILKSAKHVSLPLGAAFHAPHLPVPNIHAIVQIGSLPYSACIPKGSLISTSTGKPYDSATFSDLLVEVIYDVLSRPINLEIFAKGLAYIVGDSPASLIPVGPENCVNYFKRRLQELGCQINGPENHENLPTVSIVPRYSGSIAIVGVAGRFPGGTTLEDFWEVLESGSDLHKKIPADRFDVNTHYDPSGTLTPYGVFIDNPGHFDARMFNMSPREAAQTDPMQRLLLTTTYEALEMSGYSPNRTSSTQSHRIGSFFGQTSDDWREVNSAQDIDTYFITGGIRAFGPGRLNYHFKWEGPSYSIDTACSSSFASIQVACSALRALECDTAVAGGASILTASDLFSGLSRGGFLSPTGGCKTFDDAADGYCRGDAVGTVVLKRFENAVDDNDNILSVIRGIDTNHSARAVSMTHPHKPTQQRLFRSVLRQANLLPEDVDYVEMHGTGTQAGDFTELSAVSGIFGKDRSSNRPLYIGTLKPNVGHSEAASGITSLIKAVMMLRKNIIPPHVGIKGNINHRLPSMKEANIVLPREKMIWSSHENRKRTILINNFDAAGGNTSLLLEDPPCSRLREISDPRKHHVVAVSGRTPKALRNNQIRLLQYLQENSPRLEDIAYTTTARRQHHIYRSAYECKSMSSLMSSMTEDGKQSVQPERIPESRTVFVFTGQGSEWAGMGKQLYEGSNFCRTIFHQHDAICVGLGFSSFLDLIIGVDMDLSIASPIQVQLAIVSFELTLSSLWQHWGAQPSVTIGHSLGEYPALVTSGILSLSDMFFLVGSRARIIQESCSESTHSMLAARVSVQHAEEILRQNQSLDCNVACINSPSSTVLSGYKDDVAELKRCLDLQNIKSTVLGVRYAFHSPQMDPVLEKFRQIIEAVRFTKATIPFASAYQSDIIMTGDSIDPEYLAQQARQPVKFQPALQILKAKAQIDDSTMWLDLGPRPLCLNMIQQSLNVHPSQLIAVHDSKRDFWHVSAQSLAQSYKGGMDIQWGQYHGEYESNLNLLELPSYAFDVKNYWINYEGNWSLTKGRNVTQTQTLTSDTFKTTTLQVIESENHQGRQATVVFSSNLAEKHLQTAVRGHSVNGTFLCPSSVYGDMAIGAAAYIFSKTHPNEKTSSFDVYNMEVIKPLRANDDGKDQWIQITATKQKDDEFVSVSISSHESETLLKHASCVVKHGSGADWMSKWARNAYFVKARIENLIEGIAQRSTQQISRPMAYRLFSNLVTYDKKYQGMERVYLNSDLREAAAEIEFQSAYLDGSFYVSPYWIDSILHISGFILNGSEMATRDSVYISHGWRSMRIARPLSAAKRYRNYVRMQETNNRGVMAGDIYVLDGDDIIAVCKGLKFQEIKRKVLDLLLDRQSNSVAAMQGVIKLPTSKIIDNLPIERESQSHFDGILEIIASEAEIGLDELTDNARLVELGIDSLLAMGIVERIRVLLKCADIPSSIFFNFQTVSQLRVFFSNNIGSCESSERETTTHSENVSTGSPITSISGIADEHLSNRQFPEILETILSEELEMPESEISSSTRFAEIGVDSLMALNTAGMIGPKACKNIDSDFLYDYSSFGDALKLKSRQGNGIEHSESTLISKEAYYGSRQFPQATSVVLQQSPTSNSAIFLFPDGGGSAASYAGLPPIHPSATVYGLISPFVKSPADFNGTMTWIVSLYVGEICKRQKSGPYILGGWSIGGIYAYEAARQLILQGEQVSRLILIDAPCPVKLPPMMLETIDRLEELGTFDGFAGSQYRLPSLVRQHFQGSILALEQYQLEEIPDGKRPHCLAISAKKGVLDGRSTNQEKLHNKDGTSDATSRWLMQARTEQEDDGWEELFSEFERQFVEANHFTMMRRPLNKAVAQLITEFIGRCNIE</sequence>
<dbReference type="Pfam" id="PF00975">
    <property type="entry name" value="Thioesterase"/>
    <property type="match status" value="1"/>
</dbReference>
<dbReference type="Gene3D" id="1.10.1200.10">
    <property type="entry name" value="ACP-like"/>
    <property type="match status" value="2"/>
</dbReference>
<dbReference type="VEuPathDB" id="FungiDB:MFRU_004g03100"/>
<evidence type="ECO:0000256" key="1">
    <source>
        <dbReference type="ARBA" id="ARBA00022450"/>
    </source>
</evidence>
<dbReference type="InterPro" id="IPR016039">
    <property type="entry name" value="Thiolase-like"/>
</dbReference>
<accession>A0A5M9JJW0</accession>
<evidence type="ECO:0000256" key="4">
    <source>
        <dbReference type="PROSITE-ProRule" id="PRU01363"/>
    </source>
</evidence>
<dbReference type="Pfam" id="PF14765">
    <property type="entry name" value="PS-DH"/>
    <property type="match status" value="1"/>
</dbReference>
<protein>
    <submittedName>
        <fullName evidence="8">Uncharacterized protein</fullName>
    </submittedName>
</protein>
<dbReference type="InterPro" id="IPR014031">
    <property type="entry name" value="Ketoacyl_synth_C"/>
</dbReference>
<dbReference type="FunFam" id="3.10.129.110:FF:000001">
    <property type="entry name" value="Sterigmatocystin biosynthesis polyketide synthase"/>
    <property type="match status" value="1"/>
</dbReference>
<dbReference type="Pfam" id="PF00698">
    <property type="entry name" value="Acyl_transf_1"/>
    <property type="match status" value="1"/>
</dbReference>
<dbReference type="InterPro" id="IPR049551">
    <property type="entry name" value="PKS_DH_C"/>
</dbReference>
<dbReference type="Gene3D" id="3.40.47.10">
    <property type="match status" value="1"/>
</dbReference>
<evidence type="ECO:0000259" key="7">
    <source>
        <dbReference type="PROSITE" id="PS52019"/>
    </source>
</evidence>
<dbReference type="SMART" id="SM00827">
    <property type="entry name" value="PKS_AT"/>
    <property type="match status" value="1"/>
</dbReference>
<feature type="domain" description="Carrier" evidence="5">
    <location>
        <begin position="1613"/>
        <end position="1688"/>
    </location>
</feature>
<keyword evidence="2" id="KW-0597">Phosphoprotein</keyword>
<dbReference type="SUPFAM" id="SSF55048">
    <property type="entry name" value="Probable ACP-binding domain of malonyl-CoA ACP transacylase"/>
    <property type="match status" value="1"/>
</dbReference>
<feature type="region of interest" description="N-terminal hotdog fold" evidence="4">
    <location>
        <begin position="1271"/>
        <end position="1403"/>
    </location>
</feature>
<dbReference type="NCBIfam" id="TIGR04532">
    <property type="entry name" value="PT_fungal_PKS"/>
    <property type="match status" value="1"/>
</dbReference>
<evidence type="ECO:0000259" key="6">
    <source>
        <dbReference type="PROSITE" id="PS52004"/>
    </source>
</evidence>
<dbReference type="InterPro" id="IPR050091">
    <property type="entry name" value="PKS_NRPS_Biosynth_Enz"/>
</dbReference>
<feature type="active site" description="Proton acceptor; for dehydratase activity" evidence="4">
    <location>
        <position position="1304"/>
    </location>
</feature>
<gene>
    <name evidence="8" type="ORF">EYC84_001177</name>
</gene>
<dbReference type="InterPro" id="IPR042104">
    <property type="entry name" value="PKS_dehydratase_sf"/>
</dbReference>
<reference evidence="8 9" key="1">
    <citation type="submission" date="2019-06" db="EMBL/GenBank/DDBJ databases">
        <title>Genome Sequence of the Brown Rot Fungal Pathogen Monilinia fructicola.</title>
        <authorList>
            <person name="De Miccolis Angelini R.M."/>
            <person name="Landi L."/>
            <person name="Abate D."/>
            <person name="Pollastro S."/>
            <person name="Romanazzi G."/>
            <person name="Faretra F."/>
        </authorList>
    </citation>
    <scope>NUCLEOTIDE SEQUENCE [LARGE SCALE GENOMIC DNA]</scope>
    <source>
        <strain evidence="8 9">Mfrc123</strain>
    </source>
</reference>
<dbReference type="Proteomes" id="UP000322873">
    <property type="component" value="Unassembled WGS sequence"/>
</dbReference>
<dbReference type="InterPro" id="IPR018201">
    <property type="entry name" value="Ketoacyl_synth_AS"/>
</dbReference>
<proteinExistence type="predicted"/>
<dbReference type="Gene3D" id="3.40.50.1820">
    <property type="entry name" value="alpha/beta hydrolase"/>
    <property type="match status" value="1"/>
</dbReference>
<dbReference type="SUPFAM" id="SSF53474">
    <property type="entry name" value="alpha/beta-Hydrolases"/>
    <property type="match status" value="1"/>
</dbReference>
<dbReference type="InterPro" id="IPR020841">
    <property type="entry name" value="PKS_Beta-ketoAc_synthase_dom"/>
</dbReference>
<feature type="domain" description="Ketosynthase family 3 (KS3)" evidence="6">
    <location>
        <begin position="366"/>
        <end position="789"/>
    </location>
</feature>
<feature type="region of interest" description="C-terminal hotdog fold" evidence="4">
    <location>
        <begin position="1431"/>
        <end position="1578"/>
    </location>
</feature>
<evidence type="ECO:0000313" key="8">
    <source>
        <dbReference type="EMBL" id="KAA8569561.1"/>
    </source>
</evidence>
<dbReference type="PROSITE" id="PS52004">
    <property type="entry name" value="KS3_2"/>
    <property type="match status" value="1"/>
</dbReference>
<evidence type="ECO:0000256" key="3">
    <source>
        <dbReference type="ARBA" id="ARBA00022679"/>
    </source>
</evidence>
<dbReference type="PROSITE" id="PS50075">
    <property type="entry name" value="CARRIER"/>
    <property type="match status" value="1"/>
</dbReference>
<dbReference type="InterPro" id="IPR036736">
    <property type="entry name" value="ACP-like_sf"/>
</dbReference>
<dbReference type="SUPFAM" id="SSF52151">
    <property type="entry name" value="FabD/lysophospholipase-like"/>
    <property type="match status" value="1"/>
</dbReference>
<dbReference type="InterPro" id="IPR001031">
    <property type="entry name" value="Thioesterase"/>
</dbReference>
<dbReference type="SMART" id="SM00825">
    <property type="entry name" value="PKS_KS"/>
    <property type="match status" value="1"/>
</dbReference>
<keyword evidence="1" id="KW-0596">Phosphopantetheine</keyword>
<dbReference type="Pfam" id="PF21089">
    <property type="entry name" value="PKS_DH_N"/>
    <property type="match status" value="1"/>
</dbReference>
<dbReference type="GO" id="GO:0006633">
    <property type="term" value="P:fatty acid biosynthetic process"/>
    <property type="evidence" value="ECO:0007669"/>
    <property type="project" value="InterPro"/>
</dbReference>
<dbReference type="Pfam" id="PF22621">
    <property type="entry name" value="CurL-like_PKS_C"/>
    <property type="match status" value="1"/>
</dbReference>
<dbReference type="InterPro" id="IPR029058">
    <property type="entry name" value="AB_hydrolase_fold"/>
</dbReference>
<dbReference type="InterPro" id="IPR016036">
    <property type="entry name" value="Malonyl_transacylase_ACP-bd"/>
</dbReference>
<dbReference type="PROSITE" id="PS00012">
    <property type="entry name" value="PHOSPHOPANTETHEINE"/>
    <property type="match status" value="2"/>
</dbReference>
<dbReference type="Gene3D" id="3.10.129.110">
    <property type="entry name" value="Polyketide synthase dehydratase"/>
    <property type="match status" value="1"/>
</dbReference>
<dbReference type="InterPro" id="IPR014043">
    <property type="entry name" value="Acyl_transferase_dom"/>
</dbReference>
<evidence type="ECO:0000256" key="2">
    <source>
        <dbReference type="ARBA" id="ARBA00022553"/>
    </source>
</evidence>
<comment type="caution">
    <text evidence="8">The sequence shown here is derived from an EMBL/GenBank/DDBJ whole genome shotgun (WGS) entry which is preliminary data.</text>
</comment>
<dbReference type="InterPro" id="IPR030918">
    <property type="entry name" value="PT_fungal_PKS"/>
</dbReference>
<dbReference type="Pfam" id="PF00550">
    <property type="entry name" value="PP-binding"/>
    <property type="match status" value="2"/>
</dbReference>
<dbReference type="CDD" id="cd00833">
    <property type="entry name" value="PKS"/>
    <property type="match status" value="1"/>
</dbReference>
<dbReference type="InterPro" id="IPR001227">
    <property type="entry name" value="Ac_transferase_dom_sf"/>
</dbReference>
<dbReference type="PROSITE" id="PS00606">
    <property type="entry name" value="KS3_1"/>
    <property type="match status" value="1"/>
</dbReference>
<dbReference type="GO" id="GO:0044550">
    <property type="term" value="P:secondary metabolite biosynthetic process"/>
    <property type="evidence" value="ECO:0007669"/>
    <property type="project" value="TreeGrafter"/>
</dbReference>
<dbReference type="InterPro" id="IPR009081">
    <property type="entry name" value="PP-bd_ACP"/>
</dbReference>
<dbReference type="Pfam" id="PF02801">
    <property type="entry name" value="Ketoacyl-synt_C"/>
    <property type="match status" value="1"/>
</dbReference>
<evidence type="ECO:0000313" key="9">
    <source>
        <dbReference type="Proteomes" id="UP000322873"/>
    </source>
</evidence>
<feature type="active site" description="Proton donor; for dehydratase activity" evidence="4">
    <location>
        <position position="1491"/>
    </location>
</feature>